<dbReference type="EMBL" id="SMFX01000001">
    <property type="protein sequence ID" value="TCK16783.1"/>
    <property type="molecule type" value="Genomic_DNA"/>
</dbReference>
<gene>
    <name evidence="2" type="ORF">DFR30_0002</name>
</gene>
<keyword evidence="3" id="KW-1185">Reference proteome</keyword>
<dbReference type="InterPro" id="IPR052367">
    <property type="entry name" value="Thiosulfate_ST/Rhodanese-like"/>
</dbReference>
<reference evidence="2 3" key="1">
    <citation type="submission" date="2019-03" db="EMBL/GenBank/DDBJ databases">
        <title>Genomic Encyclopedia of Type Strains, Phase IV (KMG-IV): sequencing the most valuable type-strain genomes for metagenomic binning, comparative biology and taxonomic classification.</title>
        <authorList>
            <person name="Goeker M."/>
        </authorList>
    </citation>
    <scope>NUCLEOTIDE SEQUENCE [LARGE SCALE GENOMIC DNA]</scope>
    <source>
        <strain evidence="2 3">DSM 19610</strain>
    </source>
</reference>
<dbReference type="InterPro" id="IPR001763">
    <property type="entry name" value="Rhodanese-like_dom"/>
</dbReference>
<dbReference type="RefSeq" id="WP_132970718.1">
    <property type="nucleotide sequence ID" value="NZ_SMFX01000001.1"/>
</dbReference>
<dbReference type="GO" id="GO:0016740">
    <property type="term" value="F:transferase activity"/>
    <property type="evidence" value="ECO:0007669"/>
    <property type="project" value="UniProtKB-KW"/>
</dbReference>
<comment type="caution">
    <text evidence="2">The sequence shown here is derived from an EMBL/GenBank/DDBJ whole genome shotgun (WGS) entry which is preliminary data.</text>
</comment>
<evidence type="ECO:0000313" key="3">
    <source>
        <dbReference type="Proteomes" id="UP000295707"/>
    </source>
</evidence>
<dbReference type="Proteomes" id="UP000295707">
    <property type="component" value="Unassembled WGS sequence"/>
</dbReference>
<dbReference type="Pfam" id="PF00581">
    <property type="entry name" value="Rhodanese"/>
    <property type="match status" value="1"/>
</dbReference>
<proteinExistence type="predicted"/>
<protein>
    <submittedName>
        <fullName evidence="2">Thiosulfate sulfurtransferase</fullName>
    </submittedName>
</protein>
<sequence length="140" mass="15873">MEDVTSLTPQEAWRLMQDEPRSILIDVRSDMEFLFVGHPVGAIHIPWIDYPDWNLNPNFVTEIRKLVLGGICHETVESSAPVLLICRSGKRSLEAGNLLIKEGFCGVYNIAEGFEGELDEHHHRGTTGGWRFQGLPWEQC</sequence>
<name>A0A4R1H8L7_9GAMM</name>
<accession>A0A4R1H8L7</accession>
<dbReference type="AlphaFoldDB" id="A0A4R1H8L7"/>
<evidence type="ECO:0000259" key="1">
    <source>
        <dbReference type="PROSITE" id="PS50206"/>
    </source>
</evidence>
<dbReference type="PROSITE" id="PS50206">
    <property type="entry name" value="RHODANESE_3"/>
    <property type="match status" value="1"/>
</dbReference>
<keyword evidence="2" id="KW-0808">Transferase</keyword>
<evidence type="ECO:0000313" key="2">
    <source>
        <dbReference type="EMBL" id="TCK16783.1"/>
    </source>
</evidence>
<organism evidence="2 3">
    <name type="scientific">Thiogranum longum</name>
    <dbReference type="NCBI Taxonomy" id="1537524"/>
    <lineage>
        <taxon>Bacteria</taxon>
        <taxon>Pseudomonadati</taxon>
        <taxon>Pseudomonadota</taxon>
        <taxon>Gammaproteobacteria</taxon>
        <taxon>Chromatiales</taxon>
        <taxon>Ectothiorhodospiraceae</taxon>
        <taxon>Thiogranum</taxon>
    </lineage>
</organism>
<dbReference type="InterPro" id="IPR036873">
    <property type="entry name" value="Rhodanese-like_dom_sf"/>
</dbReference>
<dbReference type="SUPFAM" id="SSF52821">
    <property type="entry name" value="Rhodanese/Cell cycle control phosphatase"/>
    <property type="match status" value="1"/>
</dbReference>
<dbReference type="CDD" id="cd01522">
    <property type="entry name" value="RHOD_1"/>
    <property type="match status" value="1"/>
</dbReference>
<dbReference type="SMART" id="SM00450">
    <property type="entry name" value="RHOD"/>
    <property type="match status" value="1"/>
</dbReference>
<feature type="domain" description="Rhodanese" evidence="1">
    <location>
        <begin position="18"/>
        <end position="126"/>
    </location>
</feature>
<dbReference type="PANTHER" id="PTHR45431">
    <property type="entry name" value="RHODANESE-LIKE DOMAIN-CONTAINING PROTEIN 15, CHLOROPLASTIC"/>
    <property type="match status" value="1"/>
</dbReference>
<dbReference type="PANTHER" id="PTHR45431:SF3">
    <property type="entry name" value="RHODANESE-LIKE DOMAIN-CONTAINING PROTEIN 15, CHLOROPLASTIC"/>
    <property type="match status" value="1"/>
</dbReference>
<dbReference type="OrthoDB" id="9789585at2"/>
<dbReference type="Gene3D" id="3.40.250.10">
    <property type="entry name" value="Rhodanese-like domain"/>
    <property type="match status" value="1"/>
</dbReference>